<accession>A0ABT2PIN6</accession>
<evidence type="ECO:0000256" key="2">
    <source>
        <dbReference type="ARBA" id="ARBA00036390"/>
    </source>
</evidence>
<dbReference type="InterPro" id="IPR020094">
    <property type="entry name" value="TruA/RsuA/RluB/E/F_N"/>
</dbReference>
<dbReference type="Gene3D" id="3.30.70.580">
    <property type="entry name" value="Pseudouridine synthase I, catalytic domain, N-terminal subdomain"/>
    <property type="match status" value="1"/>
</dbReference>
<evidence type="ECO:0000256" key="6">
    <source>
        <dbReference type="ARBA" id="ARBA00041420"/>
    </source>
</evidence>
<dbReference type="PANTHER" id="PTHR47683:SF2">
    <property type="entry name" value="RNA-BINDING S4 DOMAIN-CONTAINING PROTEIN"/>
    <property type="match status" value="1"/>
</dbReference>
<evidence type="ECO:0000313" key="13">
    <source>
        <dbReference type="EMBL" id="MCT9810329.1"/>
    </source>
</evidence>
<dbReference type="SMART" id="SM00363">
    <property type="entry name" value="S4"/>
    <property type="match status" value="1"/>
</dbReference>
<dbReference type="InterPro" id="IPR042092">
    <property type="entry name" value="PsdUridine_s_RsuA/RluB/E/F_cat"/>
</dbReference>
<evidence type="ECO:0000256" key="3">
    <source>
        <dbReference type="ARBA" id="ARBA00036535"/>
    </source>
</evidence>
<comment type="catalytic activity">
    <reaction evidence="3">
        <text>uridine(2604) in 23S rRNA = pseudouridine(2604) in 23S rRNA</text>
        <dbReference type="Rhea" id="RHEA:38875"/>
        <dbReference type="Rhea" id="RHEA-COMP:10093"/>
        <dbReference type="Rhea" id="RHEA-COMP:10094"/>
        <dbReference type="ChEBI" id="CHEBI:65314"/>
        <dbReference type="ChEBI" id="CHEBI:65315"/>
        <dbReference type="EC" id="5.4.99.21"/>
    </reaction>
</comment>
<evidence type="ECO:0000256" key="10">
    <source>
        <dbReference type="ARBA" id="ARBA00043147"/>
    </source>
</evidence>
<comment type="caution">
    <text evidence="13">The sequence shown here is derived from an EMBL/GenBank/DDBJ whole genome shotgun (WGS) entry which is preliminary data.</text>
</comment>
<dbReference type="EC" id="5.4.99.21" evidence="4"/>
<dbReference type="InterPro" id="IPR036986">
    <property type="entry name" value="S4_RNA-bd_sf"/>
</dbReference>
<sequence length="249" mass="27612">MSQTESVRLSKRLAEQQSCSRREAELYIEAGHVQVDGKVVLVPGTHIGPDQEVRLAPGAKAEAIPPVTLLLHKPAGYTQGEAYGRVPSAHSLLTEANLAEYDTPAPVRVLSRHFDDQVAFLPIPVPGSGLVIYTQDPRIARKLQEDAYALEQECVVGVKGQIVEGGLQRLCKGGIIMDRHQPLPPAKVSWQNETHLRFAIKGFWPDKIADMCAEVGLEVVSLRRLRVGRVSMAKLPEGQWRYLLPWEKF</sequence>
<evidence type="ECO:0000256" key="9">
    <source>
        <dbReference type="ARBA" id="ARBA00042890"/>
    </source>
</evidence>
<dbReference type="CDD" id="cd00165">
    <property type="entry name" value="S4"/>
    <property type="match status" value="1"/>
</dbReference>
<dbReference type="PROSITE" id="PS50889">
    <property type="entry name" value="S4"/>
    <property type="match status" value="1"/>
</dbReference>
<evidence type="ECO:0000256" key="7">
    <source>
        <dbReference type="ARBA" id="ARBA00041697"/>
    </source>
</evidence>
<dbReference type="Proteomes" id="UP001525968">
    <property type="component" value="Unassembled WGS sequence"/>
</dbReference>
<evidence type="ECO:0000256" key="8">
    <source>
        <dbReference type="ARBA" id="ARBA00042843"/>
    </source>
</evidence>
<organism evidence="13 14">
    <name type="scientific">Acidovorax bellezanensis</name>
    <dbReference type="NCBI Taxonomy" id="2976702"/>
    <lineage>
        <taxon>Bacteria</taxon>
        <taxon>Pseudomonadati</taxon>
        <taxon>Pseudomonadota</taxon>
        <taxon>Betaproteobacteria</taxon>
        <taxon>Burkholderiales</taxon>
        <taxon>Comamonadaceae</taxon>
        <taxon>Acidovorax</taxon>
    </lineage>
</organism>
<proteinExistence type="predicted"/>
<dbReference type="Gene3D" id="3.30.70.1560">
    <property type="entry name" value="Alpha-L RNA-binding motif"/>
    <property type="match status" value="1"/>
</dbReference>
<evidence type="ECO:0000259" key="12">
    <source>
        <dbReference type="SMART" id="SM00363"/>
    </source>
</evidence>
<dbReference type="InterPro" id="IPR020103">
    <property type="entry name" value="PsdUridine_synth_cat_dom_sf"/>
</dbReference>
<protein>
    <recommendedName>
        <fullName evidence="5">Dual-specificity RNA pseudouridine synthase RluF</fullName>
        <ecNumber evidence="4">5.4.99.21</ecNumber>
    </recommendedName>
    <alternativeName>
        <fullName evidence="7">23S rRNA pseudouridine(2604) synthase</fullName>
    </alternativeName>
    <alternativeName>
        <fullName evidence="9">Ribosomal large subunit pseudouridine synthase F</fullName>
    </alternativeName>
    <alternativeName>
        <fullName evidence="8">rRNA pseudouridylate synthase F</fullName>
    </alternativeName>
    <alternativeName>
        <fullName evidence="10">rRNA-uridine isomerase F</fullName>
    </alternativeName>
    <alternativeName>
        <fullName evidence="6">tRNA(Tyr) pseudouridine(35) synthase</fullName>
    </alternativeName>
</protein>
<evidence type="ECO:0000256" key="5">
    <source>
        <dbReference type="ARBA" id="ARBA00039989"/>
    </source>
</evidence>
<dbReference type="Gene3D" id="3.10.290.10">
    <property type="entry name" value="RNA-binding S4 domain"/>
    <property type="match status" value="1"/>
</dbReference>
<feature type="domain" description="RNA-binding S4" evidence="12">
    <location>
        <begin position="7"/>
        <end position="64"/>
    </location>
</feature>
<dbReference type="SUPFAM" id="SSF55174">
    <property type="entry name" value="Alpha-L RNA-binding motif"/>
    <property type="match status" value="1"/>
</dbReference>
<evidence type="ECO:0000256" key="4">
    <source>
        <dbReference type="ARBA" id="ARBA00038922"/>
    </source>
</evidence>
<dbReference type="SUPFAM" id="SSF55120">
    <property type="entry name" value="Pseudouridine synthase"/>
    <property type="match status" value="1"/>
</dbReference>
<comment type="catalytic activity">
    <reaction evidence="2">
        <text>uridine(35) in tRNA(Tyr) = pseudouridine(35) in tRNA(Tyr)</text>
        <dbReference type="Rhea" id="RHEA:60556"/>
        <dbReference type="Rhea" id="RHEA-COMP:15607"/>
        <dbReference type="Rhea" id="RHEA-COMP:15608"/>
        <dbReference type="ChEBI" id="CHEBI:65314"/>
        <dbReference type="ChEBI" id="CHEBI:65315"/>
    </reaction>
</comment>
<dbReference type="PANTHER" id="PTHR47683">
    <property type="entry name" value="PSEUDOURIDINE SYNTHASE FAMILY PROTEIN-RELATED"/>
    <property type="match status" value="1"/>
</dbReference>
<dbReference type="Pfam" id="PF01479">
    <property type="entry name" value="S4"/>
    <property type="match status" value="1"/>
</dbReference>
<gene>
    <name evidence="13" type="ORF">N0K08_06775</name>
</gene>
<dbReference type="InterPro" id="IPR050343">
    <property type="entry name" value="RsuA_PseudoU_synthase"/>
</dbReference>
<dbReference type="InterPro" id="IPR002942">
    <property type="entry name" value="S4_RNA-bd"/>
</dbReference>
<dbReference type="RefSeq" id="WP_261499334.1">
    <property type="nucleotide sequence ID" value="NZ_JAODYH010000003.1"/>
</dbReference>
<keyword evidence="14" id="KW-1185">Reference proteome</keyword>
<dbReference type="EMBL" id="JAODYH010000003">
    <property type="protein sequence ID" value="MCT9810329.1"/>
    <property type="molecule type" value="Genomic_DNA"/>
</dbReference>
<keyword evidence="11" id="KW-0694">RNA-binding</keyword>
<name>A0ABT2PIN6_9BURK</name>
<evidence type="ECO:0000256" key="1">
    <source>
        <dbReference type="ARBA" id="ARBA00023235"/>
    </source>
</evidence>
<evidence type="ECO:0000313" key="14">
    <source>
        <dbReference type="Proteomes" id="UP001525968"/>
    </source>
</evidence>
<reference evidence="13 14" key="1">
    <citation type="submission" date="2022-09" db="EMBL/GenBank/DDBJ databases">
        <title>Draft genome of isolate Be4.</title>
        <authorList>
            <person name="Sanchez-Castro I."/>
            <person name="Martinez-Rodriguez P."/>
            <person name="Descostes M."/>
            <person name="Merroun M."/>
        </authorList>
    </citation>
    <scope>NUCLEOTIDE SEQUENCE [LARGE SCALE GENOMIC DNA]</scope>
    <source>
        <strain evidence="13 14">Be4</strain>
    </source>
</reference>
<keyword evidence="1" id="KW-0413">Isomerase</keyword>
<evidence type="ECO:0000256" key="11">
    <source>
        <dbReference type="PROSITE-ProRule" id="PRU00182"/>
    </source>
</evidence>